<evidence type="ECO:0000313" key="9">
    <source>
        <dbReference type="EMBL" id="KAK9798210.1"/>
    </source>
</evidence>
<dbReference type="EC" id="3.1.3.2" evidence="5"/>
<dbReference type="EMBL" id="JALJOQ010000099">
    <property type="protein sequence ID" value="KAK9798210.1"/>
    <property type="molecule type" value="Genomic_DNA"/>
</dbReference>
<keyword evidence="3 5" id="KW-0378">Hydrolase</keyword>
<dbReference type="GO" id="GO:0003993">
    <property type="term" value="F:acid phosphatase activity"/>
    <property type="evidence" value="ECO:0007669"/>
    <property type="project" value="UniProtKB-EC"/>
</dbReference>
<evidence type="ECO:0000259" key="7">
    <source>
        <dbReference type="Pfam" id="PF14008"/>
    </source>
</evidence>
<keyword evidence="4" id="KW-0325">Glycoprotein</keyword>
<dbReference type="Pfam" id="PF14008">
    <property type="entry name" value="Metallophos_C"/>
    <property type="match status" value="1"/>
</dbReference>
<dbReference type="GO" id="GO:0046872">
    <property type="term" value="F:metal ion binding"/>
    <property type="evidence" value="ECO:0007669"/>
    <property type="project" value="InterPro"/>
</dbReference>
<comment type="similarity">
    <text evidence="1 5">Belongs to the metallophosphoesterase superfamily. Purple acid phosphatase family.</text>
</comment>
<reference evidence="9 10" key="1">
    <citation type="journal article" date="2024" name="Nat. Commun.">
        <title>Phylogenomics reveals the evolutionary origins of lichenization in chlorophyte algae.</title>
        <authorList>
            <person name="Puginier C."/>
            <person name="Libourel C."/>
            <person name="Otte J."/>
            <person name="Skaloud P."/>
            <person name="Haon M."/>
            <person name="Grisel S."/>
            <person name="Petersen M."/>
            <person name="Berrin J.G."/>
            <person name="Delaux P.M."/>
            <person name="Dal Grande F."/>
            <person name="Keller J."/>
        </authorList>
    </citation>
    <scope>NUCLEOTIDE SEQUENCE [LARGE SCALE GENOMIC DNA]</scope>
    <source>
        <strain evidence="9 10">SAG 2036</strain>
    </source>
</reference>
<dbReference type="CDD" id="cd00839">
    <property type="entry name" value="MPP_PAPs"/>
    <property type="match status" value="1"/>
</dbReference>
<evidence type="ECO:0000256" key="3">
    <source>
        <dbReference type="ARBA" id="ARBA00022801"/>
    </source>
</evidence>
<feature type="domain" description="Calcineurin-like phosphoesterase" evidence="6">
    <location>
        <begin position="199"/>
        <end position="388"/>
    </location>
</feature>
<sequence>MSRRSVCIAVCLVLVLDALPNATALENTTAEGSAYVRPPASAALHLNHSRLARPPSTAAPEQVHQSLVLSPGAVTISWVTHSQDAEAFAASFDPENRRHKKRGRGICPHLEGIKVQSLVQWGLQPGDYTFNETGEPTCYSADEYQSGFLHHTKIGVGPGGPLPALTRIYYRCGDPHLGMSQEFSFLTQPEVGPGSLPYRLGLFGDLGQTEDSAETLEHLLASNPQSVVNVGDLSYADGYQPRWDSWGRLVEPVAASLPIMHIEGNHEEEVTNGEPGFLAYETRFWFPSLRSGSYSALYYSYEVAAIHIIMLGSYADYRRSSAQYAWLKRDLASIDRGRTPWVIVAMHVPWYSSNEQHQGEAEKMRQVMEDALYEFGVDVVFVGHVHAYERTHPVYDKRRKDCGIPHIVIGDGGNREGLATEYLDRPQWSAFREPSFGHGLLLLENSTHAQWRWHRNQDANPVVSDDVWLIRDPQCQEELARRQSRPSAQ</sequence>
<dbReference type="Pfam" id="PF00149">
    <property type="entry name" value="Metallophos"/>
    <property type="match status" value="1"/>
</dbReference>
<evidence type="ECO:0000256" key="2">
    <source>
        <dbReference type="ARBA" id="ARBA00022729"/>
    </source>
</evidence>
<dbReference type="InterPro" id="IPR015914">
    <property type="entry name" value="PAPs_N"/>
</dbReference>
<dbReference type="InterPro" id="IPR041792">
    <property type="entry name" value="MPP_PAP"/>
</dbReference>
<evidence type="ECO:0000256" key="5">
    <source>
        <dbReference type="RuleBase" id="RU361203"/>
    </source>
</evidence>
<name>A0AAW1NW55_9CHLO</name>
<dbReference type="InterPro" id="IPR008963">
    <property type="entry name" value="Purple_acid_Pase-like_N"/>
</dbReference>
<dbReference type="Proteomes" id="UP001465755">
    <property type="component" value="Unassembled WGS sequence"/>
</dbReference>
<dbReference type="PANTHER" id="PTHR22953">
    <property type="entry name" value="ACID PHOSPHATASE RELATED"/>
    <property type="match status" value="1"/>
</dbReference>
<dbReference type="PANTHER" id="PTHR22953:SF153">
    <property type="entry name" value="PURPLE ACID PHOSPHATASE"/>
    <property type="match status" value="1"/>
</dbReference>
<dbReference type="AlphaFoldDB" id="A0AAW1NW55"/>
<evidence type="ECO:0000256" key="4">
    <source>
        <dbReference type="ARBA" id="ARBA00023180"/>
    </source>
</evidence>
<dbReference type="SUPFAM" id="SSF49363">
    <property type="entry name" value="Purple acid phosphatase, N-terminal domain"/>
    <property type="match status" value="1"/>
</dbReference>
<dbReference type="InterPro" id="IPR025733">
    <property type="entry name" value="PAPs_C"/>
</dbReference>
<comment type="catalytic activity">
    <reaction evidence="5">
        <text>a phosphate monoester + H2O = an alcohol + phosphate</text>
        <dbReference type="Rhea" id="RHEA:15017"/>
        <dbReference type="ChEBI" id="CHEBI:15377"/>
        <dbReference type="ChEBI" id="CHEBI:30879"/>
        <dbReference type="ChEBI" id="CHEBI:43474"/>
        <dbReference type="ChEBI" id="CHEBI:67140"/>
        <dbReference type="EC" id="3.1.3.2"/>
    </reaction>
</comment>
<evidence type="ECO:0000259" key="8">
    <source>
        <dbReference type="Pfam" id="PF16656"/>
    </source>
</evidence>
<gene>
    <name evidence="9" type="ORF">WJX73_006559</name>
</gene>
<dbReference type="InterPro" id="IPR004843">
    <property type="entry name" value="Calcineurin-like_PHP"/>
</dbReference>
<dbReference type="Pfam" id="PF16656">
    <property type="entry name" value="Pur_ac_phosph_N"/>
    <property type="match status" value="1"/>
</dbReference>
<comment type="caution">
    <text evidence="9">The sequence shown here is derived from an EMBL/GenBank/DDBJ whole genome shotgun (WGS) entry which is preliminary data.</text>
</comment>
<proteinExistence type="inferred from homology"/>
<feature type="domain" description="Purple acid phosphatase C-terminal" evidence="7">
    <location>
        <begin position="405"/>
        <end position="459"/>
    </location>
</feature>
<accession>A0AAW1NW55</accession>
<evidence type="ECO:0000256" key="1">
    <source>
        <dbReference type="ARBA" id="ARBA00008723"/>
    </source>
</evidence>
<dbReference type="InterPro" id="IPR029052">
    <property type="entry name" value="Metallo-depent_PP-like"/>
</dbReference>
<organism evidence="9 10">
    <name type="scientific">Symbiochloris irregularis</name>
    <dbReference type="NCBI Taxonomy" id="706552"/>
    <lineage>
        <taxon>Eukaryota</taxon>
        <taxon>Viridiplantae</taxon>
        <taxon>Chlorophyta</taxon>
        <taxon>core chlorophytes</taxon>
        <taxon>Trebouxiophyceae</taxon>
        <taxon>Trebouxiales</taxon>
        <taxon>Trebouxiaceae</taxon>
        <taxon>Symbiochloris</taxon>
    </lineage>
</organism>
<dbReference type="Gene3D" id="2.60.40.380">
    <property type="entry name" value="Purple acid phosphatase-like, N-terminal"/>
    <property type="match status" value="1"/>
</dbReference>
<dbReference type="SUPFAM" id="SSF56300">
    <property type="entry name" value="Metallo-dependent phosphatases"/>
    <property type="match status" value="1"/>
</dbReference>
<evidence type="ECO:0000259" key="6">
    <source>
        <dbReference type="Pfam" id="PF00149"/>
    </source>
</evidence>
<protein>
    <recommendedName>
        <fullName evidence="5">Purple acid phosphatase</fullName>
        <ecNumber evidence="5">3.1.3.2</ecNumber>
    </recommendedName>
</protein>
<evidence type="ECO:0000313" key="10">
    <source>
        <dbReference type="Proteomes" id="UP001465755"/>
    </source>
</evidence>
<dbReference type="Gene3D" id="3.60.21.10">
    <property type="match status" value="1"/>
</dbReference>
<feature type="chain" id="PRO_5043095714" description="Purple acid phosphatase" evidence="5">
    <location>
        <begin position="25"/>
        <end position="489"/>
    </location>
</feature>
<feature type="domain" description="Purple acid phosphatase N-terminal" evidence="8">
    <location>
        <begin position="60"/>
        <end position="187"/>
    </location>
</feature>
<dbReference type="InterPro" id="IPR039331">
    <property type="entry name" value="PAPs-like"/>
</dbReference>
<keyword evidence="10" id="KW-1185">Reference proteome</keyword>
<feature type="signal peptide" evidence="5">
    <location>
        <begin position="1"/>
        <end position="24"/>
    </location>
</feature>
<keyword evidence="2 5" id="KW-0732">Signal</keyword>